<gene>
    <name evidence="2" type="ORF">MCOR_20903</name>
</gene>
<keyword evidence="3" id="KW-1185">Reference proteome</keyword>
<dbReference type="EMBL" id="CACVKT020003693">
    <property type="protein sequence ID" value="CAC5385353.1"/>
    <property type="molecule type" value="Genomic_DNA"/>
</dbReference>
<feature type="region of interest" description="Disordered" evidence="1">
    <location>
        <begin position="174"/>
        <end position="211"/>
    </location>
</feature>
<evidence type="ECO:0000256" key="1">
    <source>
        <dbReference type="SAM" id="MobiDB-lite"/>
    </source>
</evidence>
<feature type="compositionally biased region" description="Polar residues" evidence="1">
    <location>
        <begin position="321"/>
        <end position="347"/>
    </location>
</feature>
<feature type="region of interest" description="Disordered" evidence="1">
    <location>
        <begin position="321"/>
        <end position="349"/>
    </location>
</feature>
<feature type="region of interest" description="Disordered" evidence="1">
    <location>
        <begin position="370"/>
        <end position="410"/>
    </location>
</feature>
<protein>
    <submittedName>
        <fullName evidence="2">Uncharacterized protein</fullName>
    </submittedName>
</protein>
<proteinExistence type="predicted"/>
<feature type="compositionally biased region" description="Polar residues" evidence="1">
    <location>
        <begin position="67"/>
        <end position="82"/>
    </location>
</feature>
<reference evidence="2 3" key="1">
    <citation type="submission" date="2020-06" db="EMBL/GenBank/DDBJ databases">
        <authorList>
            <person name="Li R."/>
            <person name="Bekaert M."/>
        </authorList>
    </citation>
    <scope>NUCLEOTIDE SEQUENCE [LARGE SCALE GENOMIC DNA]</scope>
    <source>
        <strain evidence="3">wild</strain>
    </source>
</reference>
<accession>A0A6J8BNH3</accession>
<feature type="region of interest" description="Disordered" evidence="1">
    <location>
        <begin position="277"/>
        <end position="301"/>
    </location>
</feature>
<name>A0A6J8BNH3_MYTCO</name>
<evidence type="ECO:0000313" key="3">
    <source>
        <dbReference type="Proteomes" id="UP000507470"/>
    </source>
</evidence>
<dbReference type="Proteomes" id="UP000507470">
    <property type="component" value="Unassembled WGS sequence"/>
</dbReference>
<evidence type="ECO:0000313" key="2">
    <source>
        <dbReference type="EMBL" id="CAC5385353.1"/>
    </source>
</evidence>
<sequence>MAETQWSSDDDWEEIMTAIEFDVTGADQPEEAVSIDNTNSVNQMEQTVSTKVKFNQKTDVSVKPDNESTSQHADVTVNPDNESTSKKTDVTVNPDNESTRKRLMLLSTPIINQLANRLIQQVDVNVNPDIESTSQKTDVTVNPDTESTSQQVNVTVNPDTESTSQQADVTVNPDIESTSQPADVAVNPDTESNRQQADVTADTSNPEYDSRNQETVVNNELIHQDDSIIQVIHNITTINPNENSTTRQIDITDFTAEHNNTFTTGLADVNNITDQPDDQSTNEQIDAPNIRVNPNDDHTSQDADVSYVKCNHVEGSLQQANITNGKVNLNDNSTNHKQRNPGETPTNIDCEEFSSDDNIPLKTFFRSHNLPSMVQENERYDESVNDSGDSYRPTKDDYNSLDSDISSNSENDTLDEIINKKIARQTRETKTMLGY</sequence>
<feature type="region of interest" description="Disordered" evidence="1">
    <location>
        <begin position="55"/>
        <end position="96"/>
    </location>
</feature>
<dbReference type="AlphaFoldDB" id="A0A6J8BNH3"/>
<feature type="compositionally biased region" description="Polar residues" evidence="1">
    <location>
        <begin position="400"/>
        <end position="410"/>
    </location>
</feature>
<organism evidence="2 3">
    <name type="scientific">Mytilus coruscus</name>
    <name type="common">Sea mussel</name>
    <dbReference type="NCBI Taxonomy" id="42192"/>
    <lineage>
        <taxon>Eukaryota</taxon>
        <taxon>Metazoa</taxon>
        <taxon>Spiralia</taxon>
        <taxon>Lophotrochozoa</taxon>
        <taxon>Mollusca</taxon>
        <taxon>Bivalvia</taxon>
        <taxon>Autobranchia</taxon>
        <taxon>Pteriomorphia</taxon>
        <taxon>Mytilida</taxon>
        <taxon>Mytiloidea</taxon>
        <taxon>Mytilidae</taxon>
        <taxon>Mytilinae</taxon>
        <taxon>Mytilus</taxon>
    </lineage>
</organism>
<feature type="compositionally biased region" description="Polar residues" evidence="1">
    <location>
        <begin position="189"/>
        <end position="211"/>
    </location>
</feature>